<dbReference type="RefSeq" id="WP_305007292.1">
    <property type="nucleotide sequence ID" value="NZ_JAUQSY010000009.1"/>
</dbReference>
<sequence length="94" mass="10567">MSQRQKFLAQLMAAGNSANLHFDALVNLLLFLGFEQRIRGSHHIFTKDGVSEISNLQPAAGNMVKPYQAKQVRELLVRYNLTVFIDKSTPDAHV</sequence>
<name>A0ABT9BCH1_9BACT</name>
<organism evidence="1 2">
    <name type="scientific">Hymenobacter aranciens</name>
    <dbReference type="NCBI Taxonomy" id="3063996"/>
    <lineage>
        <taxon>Bacteria</taxon>
        <taxon>Pseudomonadati</taxon>
        <taxon>Bacteroidota</taxon>
        <taxon>Cytophagia</taxon>
        <taxon>Cytophagales</taxon>
        <taxon>Hymenobacteraceae</taxon>
        <taxon>Hymenobacter</taxon>
    </lineage>
</organism>
<dbReference type="EMBL" id="JAUQSY010000009">
    <property type="protein sequence ID" value="MDO7875961.1"/>
    <property type="molecule type" value="Genomic_DNA"/>
</dbReference>
<gene>
    <name evidence="1" type="ORF">Q5H93_14550</name>
</gene>
<evidence type="ECO:0000313" key="2">
    <source>
        <dbReference type="Proteomes" id="UP001176429"/>
    </source>
</evidence>
<protein>
    <submittedName>
        <fullName evidence="1">Type II toxin-antitoxin system HicA family toxin</fullName>
    </submittedName>
</protein>
<keyword evidence="2" id="KW-1185">Reference proteome</keyword>
<dbReference type="Proteomes" id="UP001176429">
    <property type="component" value="Unassembled WGS sequence"/>
</dbReference>
<accession>A0ABT9BCH1</accession>
<reference evidence="1" key="1">
    <citation type="submission" date="2023-07" db="EMBL/GenBank/DDBJ databases">
        <authorList>
            <person name="Kim M.K."/>
        </authorList>
    </citation>
    <scope>NUCLEOTIDE SEQUENCE</scope>
    <source>
        <strain evidence="1">ASUV-10-1</strain>
    </source>
</reference>
<comment type="caution">
    <text evidence="1">The sequence shown here is derived from an EMBL/GenBank/DDBJ whole genome shotgun (WGS) entry which is preliminary data.</text>
</comment>
<evidence type="ECO:0000313" key="1">
    <source>
        <dbReference type="EMBL" id="MDO7875961.1"/>
    </source>
</evidence>
<proteinExistence type="predicted"/>